<evidence type="ECO:0000313" key="5">
    <source>
        <dbReference type="Proteomes" id="UP000293036"/>
    </source>
</evidence>
<keyword evidence="2" id="KW-0812">Transmembrane</keyword>
<dbReference type="PANTHER" id="PTHR13832:SF827">
    <property type="entry name" value="PROTEIN PHOSPHATASE 1L"/>
    <property type="match status" value="1"/>
</dbReference>
<dbReference type="Proteomes" id="UP000293036">
    <property type="component" value="Unassembled WGS sequence"/>
</dbReference>
<dbReference type="PROSITE" id="PS51746">
    <property type="entry name" value="PPM_2"/>
    <property type="match status" value="1"/>
</dbReference>
<keyword evidence="2" id="KW-0472">Membrane</keyword>
<accession>A0A4Q9UZ74</accession>
<dbReference type="InterPro" id="IPR015655">
    <property type="entry name" value="PP2C"/>
</dbReference>
<dbReference type="PANTHER" id="PTHR13832">
    <property type="entry name" value="PROTEIN PHOSPHATASE 2C"/>
    <property type="match status" value="1"/>
</dbReference>
<dbReference type="CDD" id="cd00143">
    <property type="entry name" value="PP2Cc"/>
    <property type="match status" value="1"/>
</dbReference>
<dbReference type="Pfam" id="PF13672">
    <property type="entry name" value="PP2C_2"/>
    <property type="match status" value="1"/>
</dbReference>
<dbReference type="OrthoDB" id="9801841at2"/>
<keyword evidence="5" id="KW-1185">Reference proteome</keyword>
<feature type="compositionally biased region" description="Polar residues" evidence="1">
    <location>
        <begin position="420"/>
        <end position="451"/>
    </location>
</feature>
<feature type="compositionally biased region" description="Low complexity" evidence="1">
    <location>
        <begin position="452"/>
        <end position="477"/>
    </location>
</feature>
<dbReference type="Gene3D" id="3.60.40.10">
    <property type="entry name" value="PPM-type phosphatase domain"/>
    <property type="match status" value="1"/>
</dbReference>
<sequence length="483" mass="51013">MTIQLRYSAFSDTGLVRKNNQDSGYASPNLLVLADGMGGAAAGDVASSVTVAHLAQIDDVHPIDDLLPTLRRALAGAHDELIQRATEDPQLAGLGTTCISLLRSNNKLAMVHIGDSRAYLLRDGVLTQVTRDHTLVQYLVDHGEITPEQAENHPKRNVIMRALGDNPGDLEFDESVREAVPGDRWLLCSDGLFGVVSKETITQTLIECANIDECGQQLVELALAGGAPDNVTVVLADVYATADVEDLRECDRGAIVVGAAANKPATTNKLMTHPTRADGKMSAAEQAAQLIPPAEDAEDPIEEPSRRRTPLARLAVVMGIFAVIGIALTAAYAWTQSQYYVAPAGENIGIYKGIPQDIGPISLHSLEERTDVRIKDLTEVVQHRLETPITRSSLSEARELVATLSEQRATTELTPITPANPLNPNGTSQVTPTQPGLTSVNPSAPSTNQPAPGTQSTAPGTSPSTSGTTQSPASPSTGGTGGK</sequence>
<proteinExistence type="predicted"/>
<organism evidence="4 5">
    <name type="scientific">Arcanobacterium bovis</name>
    <dbReference type="NCBI Taxonomy" id="2529275"/>
    <lineage>
        <taxon>Bacteria</taxon>
        <taxon>Bacillati</taxon>
        <taxon>Actinomycetota</taxon>
        <taxon>Actinomycetes</taxon>
        <taxon>Actinomycetales</taxon>
        <taxon>Actinomycetaceae</taxon>
        <taxon>Arcanobacterium</taxon>
    </lineage>
</organism>
<dbReference type="InterPro" id="IPR001932">
    <property type="entry name" value="PPM-type_phosphatase-like_dom"/>
</dbReference>
<protein>
    <submittedName>
        <fullName evidence="4">Serine/threonine-protein phosphatase</fullName>
    </submittedName>
</protein>
<evidence type="ECO:0000256" key="1">
    <source>
        <dbReference type="SAM" id="MobiDB-lite"/>
    </source>
</evidence>
<reference evidence="4 5" key="1">
    <citation type="submission" date="2019-02" db="EMBL/GenBank/DDBJ databases">
        <title>Arcanobacterium bovis sp. nov., isolated from the milk of a cow with mastitis.</title>
        <authorList>
            <person name="Sammra O."/>
            <person name="Foster G."/>
            <person name="Hassan A."/>
            <person name="Alssahen M."/>
            <person name="Laemmler C."/>
            <person name="Borowiak M."/>
            <person name="Malorny B."/>
            <person name="Abdulmawjood A."/>
        </authorList>
    </citation>
    <scope>NUCLEOTIDE SEQUENCE [LARGE SCALE GENOMIC DNA]</scope>
    <source>
        <strain evidence="4 5">C605018/01/1</strain>
    </source>
</reference>
<dbReference type="GO" id="GO:0004722">
    <property type="term" value="F:protein serine/threonine phosphatase activity"/>
    <property type="evidence" value="ECO:0007669"/>
    <property type="project" value="InterPro"/>
</dbReference>
<name>A0A4Q9UZ74_9ACTO</name>
<dbReference type="AlphaFoldDB" id="A0A4Q9UZ74"/>
<keyword evidence="2" id="KW-1133">Transmembrane helix</keyword>
<dbReference type="SUPFAM" id="SSF81606">
    <property type="entry name" value="PP2C-like"/>
    <property type="match status" value="1"/>
</dbReference>
<dbReference type="InterPro" id="IPR036457">
    <property type="entry name" value="PPM-type-like_dom_sf"/>
</dbReference>
<feature type="region of interest" description="Disordered" evidence="1">
    <location>
        <begin position="408"/>
        <end position="483"/>
    </location>
</feature>
<comment type="caution">
    <text evidence="4">The sequence shown here is derived from an EMBL/GenBank/DDBJ whole genome shotgun (WGS) entry which is preliminary data.</text>
</comment>
<dbReference type="SMART" id="SM00332">
    <property type="entry name" value="PP2Cc"/>
    <property type="match status" value="1"/>
</dbReference>
<gene>
    <name evidence="4" type="ORF">EZJ44_07015</name>
</gene>
<dbReference type="RefSeq" id="WP_131281707.1">
    <property type="nucleotide sequence ID" value="NZ_JBHSLR010000002.1"/>
</dbReference>
<evidence type="ECO:0000259" key="3">
    <source>
        <dbReference type="PROSITE" id="PS51746"/>
    </source>
</evidence>
<feature type="domain" description="PPM-type phosphatase" evidence="3">
    <location>
        <begin position="6"/>
        <end position="238"/>
    </location>
</feature>
<dbReference type="EMBL" id="SJDT01000005">
    <property type="protein sequence ID" value="TBW21048.1"/>
    <property type="molecule type" value="Genomic_DNA"/>
</dbReference>
<feature type="transmembrane region" description="Helical" evidence="2">
    <location>
        <begin position="314"/>
        <end position="334"/>
    </location>
</feature>
<evidence type="ECO:0000313" key="4">
    <source>
        <dbReference type="EMBL" id="TBW21048.1"/>
    </source>
</evidence>
<dbReference type="SMART" id="SM00331">
    <property type="entry name" value="PP2C_SIG"/>
    <property type="match status" value="1"/>
</dbReference>
<evidence type="ECO:0000256" key="2">
    <source>
        <dbReference type="SAM" id="Phobius"/>
    </source>
</evidence>